<dbReference type="GO" id="GO:0046872">
    <property type="term" value="F:metal ion binding"/>
    <property type="evidence" value="ECO:0007669"/>
    <property type="project" value="UniProtKB-KW"/>
</dbReference>
<comment type="cofactor">
    <cofactor evidence="6">
        <name>[2Fe-2S] cluster</name>
        <dbReference type="ChEBI" id="CHEBI:190135"/>
    </cofactor>
</comment>
<dbReference type="InterPro" id="IPR001055">
    <property type="entry name" value="Adrenodoxin-like"/>
</dbReference>
<dbReference type="Gene3D" id="3.10.20.30">
    <property type="match status" value="1"/>
</dbReference>
<dbReference type="SUPFAM" id="SSF54292">
    <property type="entry name" value="2Fe-2S ferredoxin-like"/>
    <property type="match status" value="1"/>
</dbReference>
<dbReference type="CDD" id="cd00207">
    <property type="entry name" value="fer2"/>
    <property type="match status" value="1"/>
</dbReference>
<dbReference type="GO" id="GO:0009055">
    <property type="term" value="F:electron transfer activity"/>
    <property type="evidence" value="ECO:0007669"/>
    <property type="project" value="TreeGrafter"/>
</dbReference>
<keyword evidence="2" id="KW-0001">2Fe-2S</keyword>
<dbReference type="InterPro" id="IPR001041">
    <property type="entry name" value="2Fe-2S_ferredoxin-type"/>
</dbReference>
<comment type="caution">
    <text evidence="8">The sequence shown here is derived from an EMBL/GenBank/DDBJ whole genome shotgun (WGS) entry which is preliminary data.</text>
</comment>
<dbReference type="AlphaFoldDB" id="A0A7K1LHK3"/>
<evidence type="ECO:0000256" key="3">
    <source>
        <dbReference type="ARBA" id="ARBA00022723"/>
    </source>
</evidence>
<keyword evidence="4" id="KW-0408">Iron</keyword>
<reference evidence="8 9" key="1">
    <citation type="submission" date="2019-12" db="EMBL/GenBank/DDBJ databases">
        <authorList>
            <person name="Li J."/>
            <person name="Shi Y."/>
            <person name="Xu G."/>
            <person name="Xiao D."/>
            <person name="Ran X."/>
        </authorList>
    </citation>
    <scope>NUCLEOTIDE SEQUENCE [LARGE SCALE GENOMIC DNA]</scope>
    <source>
        <strain evidence="8 9">JCM 15915</strain>
    </source>
</reference>
<comment type="similarity">
    <text evidence="1">Belongs to the adrenodoxin/putidaredoxin family.</text>
</comment>
<proteinExistence type="inferred from homology"/>
<dbReference type="PANTHER" id="PTHR23426">
    <property type="entry name" value="FERREDOXIN/ADRENODOXIN"/>
    <property type="match status" value="1"/>
</dbReference>
<gene>
    <name evidence="8" type="ORF">GMA10_04840</name>
</gene>
<evidence type="ECO:0000313" key="8">
    <source>
        <dbReference type="EMBL" id="MUN54543.1"/>
    </source>
</evidence>
<dbReference type="GO" id="GO:0140647">
    <property type="term" value="P:P450-containing electron transport chain"/>
    <property type="evidence" value="ECO:0007669"/>
    <property type="project" value="InterPro"/>
</dbReference>
<evidence type="ECO:0000256" key="6">
    <source>
        <dbReference type="ARBA" id="ARBA00034078"/>
    </source>
</evidence>
<feature type="domain" description="2Fe-2S ferredoxin-type" evidence="7">
    <location>
        <begin position="3"/>
        <end position="107"/>
    </location>
</feature>
<accession>A0A7K1LHK3</accession>
<name>A0A7K1LHK3_9MICC</name>
<dbReference type="InterPro" id="IPR036010">
    <property type="entry name" value="2Fe-2S_ferredoxin-like_sf"/>
</dbReference>
<evidence type="ECO:0000256" key="2">
    <source>
        <dbReference type="ARBA" id="ARBA00022714"/>
    </source>
</evidence>
<keyword evidence="5" id="KW-0411">Iron-sulfur</keyword>
<dbReference type="PANTHER" id="PTHR23426:SF65">
    <property type="entry name" value="FERREDOXIN-2, MITOCHONDRIAL"/>
    <property type="match status" value="1"/>
</dbReference>
<dbReference type="EMBL" id="WOGT01000002">
    <property type="protein sequence ID" value="MUN54543.1"/>
    <property type="molecule type" value="Genomic_DNA"/>
</dbReference>
<sequence>MSINITVVDESGEAQEVEWKDNQTLLECLHKNQYPVLATCGGNASCATCHTFMDPEHFETGGDERTEAEEDLLEMIDDVANDYSRLACQTEYNEGLDGATVTLKPGM</sequence>
<evidence type="ECO:0000256" key="1">
    <source>
        <dbReference type="ARBA" id="ARBA00010914"/>
    </source>
</evidence>
<evidence type="ECO:0000259" key="7">
    <source>
        <dbReference type="PROSITE" id="PS51085"/>
    </source>
</evidence>
<dbReference type="RefSeq" id="WP_129315134.1">
    <property type="nucleotide sequence ID" value="NZ_CP197643.1"/>
</dbReference>
<dbReference type="GO" id="GO:0051537">
    <property type="term" value="F:2 iron, 2 sulfur cluster binding"/>
    <property type="evidence" value="ECO:0007669"/>
    <property type="project" value="UniProtKB-KW"/>
</dbReference>
<keyword evidence="9" id="KW-1185">Reference proteome</keyword>
<organism evidence="8 9">
    <name type="scientific">Rothia koreensis</name>
    <dbReference type="NCBI Taxonomy" id="592378"/>
    <lineage>
        <taxon>Bacteria</taxon>
        <taxon>Bacillati</taxon>
        <taxon>Actinomycetota</taxon>
        <taxon>Actinomycetes</taxon>
        <taxon>Micrococcales</taxon>
        <taxon>Micrococcaceae</taxon>
        <taxon>Rothia</taxon>
    </lineage>
</organism>
<evidence type="ECO:0000256" key="5">
    <source>
        <dbReference type="ARBA" id="ARBA00023014"/>
    </source>
</evidence>
<evidence type="ECO:0000313" key="9">
    <source>
        <dbReference type="Proteomes" id="UP000462152"/>
    </source>
</evidence>
<dbReference type="OrthoDB" id="9799640at2"/>
<dbReference type="InterPro" id="IPR012675">
    <property type="entry name" value="Beta-grasp_dom_sf"/>
</dbReference>
<dbReference type="PROSITE" id="PS51085">
    <property type="entry name" value="2FE2S_FER_2"/>
    <property type="match status" value="1"/>
</dbReference>
<dbReference type="Pfam" id="PF00111">
    <property type="entry name" value="Fer2"/>
    <property type="match status" value="1"/>
</dbReference>
<dbReference type="Proteomes" id="UP000462152">
    <property type="component" value="Unassembled WGS sequence"/>
</dbReference>
<evidence type="ECO:0000256" key="4">
    <source>
        <dbReference type="ARBA" id="ARBA00023004"/>
    </source>
</evidence>
<keyword evidence="3" id="KW-0479">Metal-binding</keyword>
<protein>
    <submittedName>
        <fullName evidence="8">2Fe-2S iron-sulfur cluster binding domain-containing protein</fullName>
    </submittedName>
</protein>